<feature type="region of interest" description="Disordered" evidence="2">
    <location>
        <begin position="34"/>
        <end position="76"/>
    </location>
</feature>
<dbReference type="InterPro" id="IPR036378">
    <property type="entry name" value="FAS1_dom_sf"/>
</dbReference>
<dbReference type="InterPro" id="IPR050904">
    <property type="entry name" value="Adhesion/Biosynth-related"/>
</dbReference>
<sequence>MRTTARAPHTPRTRRTRRLALALVAAAALPLSLTACSDGGDDKSKDQDSGADSSASAEEKPGPSDEQPSSADNAMAKPFGMACSTVPKEGSGSFDGMAKDPVATAASNNPALSTLVAAVKKAGLVDTLNSAENITVFAPTNEAFDKIPKADLEKVMNDKAMLTKVLTYHVVGQPLSPEKLANGSYPTLEKSKLTTAGSGASFKVNDSAQVVCGDVKTSNATVHIIDSVLMPPM</sequence>
<keyword evidence="1 3" id="KW-0732">Signal</keyword>
<dbReference type="SUPFAM" id="SSF82153">
    <property type="entry name" value="FAS1 domain"/>
    <property type="match status" value="1"/>
</dbReference>
<evidence type="ECO:0000313" key="5">
    <source>
        <dbReference type="EMBL" id="MBB5935150.1"/>
    </source>
</evidence>
<keyword evidence="6" id="KW-1185">Reference proteome</keyword>
<feature type="chain" id="PRO_5031087731" evidence="3">
    <location>
        <begin position="38"/>
        <end position="233"/>
    </location>
</feature>
<dbReference type="PANTHER" id="PTHR10900">
    <property type="entry name" value="PERIOSTIN-RELATED"/>
    <property type="match status" value="1"/>
</dbReference>
<gene>
    <name evidence="5" type="ORF">FHS42_002200</name>
</gene>
<dbReference type="PROSITE" id="PS50213">
    <property type="entry name" value="FAS1"/>
    <property type="match status" value="1"/>
</dbReference>
<reference evidence="5 6" key="1">
    <citation type="submission" date="2020-08" db="EMBL/GenBank/DDBJ databases">
        <title>Genomic Encyclopedia of Type Strains, Phase III (KMG-III): the genomes of soil and plant-associated and newly described type strains.</title>
        <authorList>
            <person name="Whitman W."/>
        </authorList>
    </citation>
    <scope>NUCLEOTIDE SEQUENCE [LARGE SCALE GENOMIC DNA]</scope>
    <source>
        <strain evidence="5 6">CECT 8305</strain>
    </source>
</reference>
<dbReference type="GO" id="GO:0050839">
    <property type="term" value="F:cell adhesion molecule binding"/>
    <property type="evidence" value="ECO:0007669"/>
    <property type="project" value="TreeGrafter"/>
</dbReference>
<evidence type="ECO:0000256" key="3">
    <source>
        <dbReference type="SAM" id="SignalP"/>
    </source>
</evidence>
<organism evidence="5 6">
    <name type="scientific">Streptomyces zagrosensis</name>
    <dbReference type="NCBI Taxonomy" id="1042984"/>
    <lineage>
        <taxon>Bacteria</taxon>
        <taxon>Bacillati</taxon>
        <taxon>Actinomycetota</taxon>
        <taxon>Actinomycetes</taxon>
        <taxon>Kitasatosporales</taxon>
        <taxon>Streptomycetaceae</taxon>
        <taxon>Streptomyces</taxon>
    </lineage>
</organism>
<dbReference type="PANTHER" id="PTHR10900:SF77">
    <property type="entry name" value="FI19380P1"/>
    <property type="match status" value="1"/>
</dbReference>
<feature type="domain" description="FAS1" evidence="4">
    <location>
        <begin position="99"/>
        <end position="229"/>
    </location>
</feature>
<protein>
    <submittedName>
        <fullName evidence="5">Putative surface protein with fasciclin (FAS1) repeats</fullName>
    </submittedName>
</protein>
<dbReference type="AlphaFoldDB" id="A0A7W9Q7Q8"/>
<proteinExistence type="predicted"/>
<dbReference type="Pfam" id="PF02469">
    <property type="entry name" value="Fasciclin"/>
    <property type="match status" value="1"/>
</dbReference>
<evidence type="ECO:0000256" key="2">
    <source>
        <dbReference type="SAM" id="MobiDB-lite"/>
    </source>
</evidence>
<feature type="signal peptide" evidence="3">
    <location>
        <begin position="1"/>
        <end position="37"/>
    </location>
</feature>
<dbReference type="GO" id="GO:0030198">
    <property type="term" value="P:extracellular matrix organization"/>
    <property type="evidence" value="ECO:0007669"/>
    <property type="project" value="TreeGrafter"/>
</dbReference>
<dbReference type="Proteomes" id="UP000588098">
    <property type="component" value="Unassembled WGS sequence"/>
</dbReference>
<dbReference type="SMART" id="SM00554">
    <property type="entry name" value="FAS1"/>
    <property type="match status" value="1"/>
</dbReference>
<comment type="caution">
    <text evidence="5">The sequence shown here is derived from an EMBL/GenBank/DDBJ whole genome shotgun (WGS) entry which is preliminary data.</text>
</comment>
<dbReference type="InterPro" id="IPR000782">
    <property type="entry name" value="FAS1_domain"/>
</dbReference>
<evidence type="ECO:0000313" key="6">
    <source>
        <dbReference type="Proteomes" id="UP000588098"/>
    </source>
</evidence>
<dbReference type="GO" id="GO:0031012">
    <property type="term" value="C:extracellular matrix"/>
    <property type="evidence" value="ECO:0007669"/>
    <property type="project" value="TreeGrafter"/>
</dbReference>
<dbReference type="GO" id="GO:0007155">
    <property type="term" value="P:cell adhesion"/>
    <property type="evidence" value="ECO:0007669"/>
    <property type="project" value="TreeGrafter"/>
</dbReference>
<dbReference type="FunFam" id="2.30.180.10:FF:000019">
    <property type="entry name" value="Cell surface lipoprotein"/>
    <property type="match status" value="1"/>
</dbReference>
<evidence type="ECO:0000256" key="1">
    <source>
        <dbReference type="ARBA" id="ARBA00022729"/>
    </source>
</evidence>
<dbReference type="GO" id="GO:0005615">
    <property type="term" value="C:extracellular space"/>
    <property type="evidence" value="ECO:0007669"/>
    <property type="project" value="TreeGrafter"/>
</dbReference>
<dbReference type="RefSeq" id="WP_184571297.1">
    <property type="nucleotide sequence ID" value="NZ_JACHJL010000004.1"/>
</dbReference>
<accession>A0A7W9Q7Q8</accession>
<name>A0A7W9Q7Q8_9ACTN</name>
<evidence type="ECO:0000259" key="4">
    <source>
        <dbReference type="PROSITE" id="PS50213"/>
    </source>
</evidence>
<dbReference type="EMBL" id="JACHJL010000004">
    <property type="protein sequence ID" value="MBB5935150.1"/>
    <property type="molecule type" value="Genomic_DNA"/>
</dbReference>
<dbReference type="Gene3D" id="2.30.180.10">
    <property type="entry name" value="FAS1 domain"/>
    <property type="match status" value="1"/>
</dbReference>